<keyword evidence="9" id="KW-1185">Reference proteome</keyword>
<comment type="caution">
    <text evidence="8">The sequence shown here is derived from an EMBL/GenBank/DDBJ whole genome shotgun (WGS) entry which is preliminary data.</text>
</comment>
<dbReference type="InterPro" id="IPR001100">
    <property type="entry name" value="Pyr_nuc-diS_OxRdtase"/>
</dbReference>
<dbReference type="SUPFAM" id="SSF51905">
    <property type="entry name" value="FAD/NAD(P)-binding domain"/>
    <property type="match status" value="1"/>
</dbReference>
<evidence type="ECO:0000259" key="6">
    <source>
        <dbReference type="Pfam" id="PF02852"/>
    </source>
</evidence>
<keyword evidence="4" id="KW-0274">FAD</keyword>
<evidence type="ECO:0000259" key="7">
    <source>
        <dbReference type="Pfam" id="PF07992"/>
    </source>
</evidence>
<dbReference type="Pfam" id="PF07992">
    <property type="entry name" value="Pyr_redox_2"/>
    <property type="match status" value="1"/>
</dbReference>
<comment type="cofactor">
    <cofactor evidence="1">
        <name>FAD</name>
        <dbReference type="ChEBI" id="CHEBI:57692"/>
    </cofactor>
</comment>
<dbReference type="EMBL" id="BSUN01000001">
    <property type="protein sequence ID" value="GMA36165.1"/>
    <property type="molecule type" value="Genomic_DNA"/>
</dbReference>
<gene>
    <name evidence="8" type="ORF">GCM10025876_23690</name>
</gene>
<dbReference type="PIRSF" id="PIRSF000350">
    <property type="entry name" value="Mercury_reductase_MerA"/>
    <property type="match status" value="1"/>
</dbReference>
<dbReference type="InterPro" id="IPR023753">
    <property type="entry name" value="FAD/NAD-binding_dom"/>
</dbReference>
<dbReference type="Pfam" id="PF02852">
    <property type="entry name" value="Pyr_redox_dim"/>
    <property type="match status" value="1"/>
</dbReference>
<comment type="similarity">
    <text evidence="2">Belongs to the class-I pyridine nucleotide-disulfide oxidoreductase family.</text>
</comment>
<dbReference type="PANTHER" id="PTHR22912:SF151">
    <property type="entry name" value="DIHYDROLIPOYL DEHYDROGENASE, MITOCHONDRIAL"/>
    <property type="match status" value="1"/>
</dbReference>
<name>A0ABQ6IFU7_9MICO</name>
<protein>
    <submittedName>
        <fullName evidence="8">Oxidoreductase</fullName>
    </submittedName>
</protein>
<dbReference type="InterPro" id="IPR036188">
    <property type="entry name" value="FAD/NAD-bd_sf"/>
</dbReference>
<dbReference type="InterPro" id="IPR050151">
    <property type="entry name" value="Class-I_Pyr_Nuc-Dis_Oxidored"/>
</dbReference>
<dbReference type="InterPro" id="IPR016156">
    <property type="entry name" value="FAD/NAD-linked_Rdtase_dimer_sf"/>
</dbReference>
<sequence length="483" mass="49027">MDTFDVIVIGAGPVGENAADRAKRGGLSVAIVEAELVGGECSYWACMPSKTLLRPGAARAAATGVPGVPQVGPLDAAAVLAWRDSVTGEGDDSGQEEWLDSAGITLVRGHGRIAGVRTVEVTAGERGDGAQAPRTLTATHAVVVATGSVPVLPDIPGLVEADPWTSRDATAADAVPDSLVILGGGVVGCEMATAYADLGSRVTLVARGGLLGAAEPFAGAAVEQSLRELGVDVHTGSSVVRVARAARDADVAVTIADASGTEREVAGTEILVATGRTPRTGDVGLGSIGLDPEAPLAIDDSTAVIAAVGDGDPWLYACGDVTGRVATTHQGKYQARVCGDVIAARAAGNEDAEHPWSPLRATADHGAQTQVVFTRPQVAWVGLTRAACDAADLAVDEVAVDLGGVAGAGVTHPDYAGRALVLVDRERRVIVGATFVGPDAGEMLHAATIAVVGEVPMDRLWHAVPAFPTVSEAWLRLAEAYGL</sequence>
<organism evidence="8 9">
    <name type="scientific">Demequina litorisediminis</name>
    <dbReference type="NCBI Taxonomy" id="1849022"/>
    <lineage>
        <taxon>Bacteria</taxon>
        <taxon>Bacillati</taxon>
        <taxon>Actinomycetota</taxon>
        <taxon>Actinomycetes</taxon>
        <taxon>Micrococcales</taxon>
        <taxon>Demequinaceae</taxon>
        <taxon>Demequina</taxon>
    </lineage>
</organism>
<evidence type="ECO:0000256" key="5">
    <source>
        <dbReference type="ARBA" id="ARBA00023027"/>
    </source>
</evidence>
<dbReference type="PRINTS" id="PR00411">
    <property type="entry name" value="PNDRDTASEI"/>
</dbReference>
<dbReference type="Gene3D" id="3.50.50.60">
    <property type="entry name" value="FAD/NAD(P)-binding domain"/>
    <property type="match status" value="2"/>
</dbReference>
<dbReference type="InterPro" id="IPR004099">
    <property type="entry name" value="Pyr_nucl-diS_OxRdtase_dimer"/>
</dbReference>
<dbReference type="RefSeq" id="WP_284328428.1">
    <property type="nucleotide sequence ID" value="NZ_BSUN01000001.1"/>
</dbReference>
<evidence type="ECO:0000256" key="3">
    <source>
        <dbReference type="ARBA" id="ARBA00022630"/>
    </source>
</evidence>
<feature type="domain" description="Pyridine nucleotide-disulphide oxidoreductase dimerisation" evidence="6">
    <location>
        <begin position="370"/>
        <end position="475"/>
    </location>
</feature>
<dbReference type="PRINTS" id="PR00368">
    <property type="entry name" value="FADPNR"/>
</dbReference>
<dbReference type="SUPFAM" id="SSF55424">
    <property type="entry name" value="FAD/NAD-linked reductases, dimerisation (C-terminal) domain"/>
    <property type="match status" value="1"/>
</dbReference>
<proteinExistence type="inferred from homology"/>
<dbReference type="PANTHER" id="PTHR22912">
    <property type="entry name" value="DISULFIDE OXIDOREDUCTASE"/>
    <property type="match status" value="1"/>
</dbReference>
<reference evidence="9" key="1">
    <citation type="journal article" date="2019" name="Int. J. Syst. Evol. Microbiol.">
        <title>The Global Catalogue of Microorganisms (GCM) 10K type strain sequencing project: providing services to taxonomists for standard genome sequencing and annotation.</title>
        <authorList>
            <consortium name="The Broad Institute Genomics Platform"/>
            <consortium name="The Broad Institute Genome Sequencing Center for Infectious Disease"/>
            <person name="Wu L."/>
            <person name="Ma J."/>
        </authorList>
    </citation>
    <scope>NUCLEOTIDE SEQUENCE [LARGE SCALE GENOMIC DNA]</scope>
    <source>
        <strain evidence="9">NBRC 112299</strain>
    </source>
</reference>
<evidence type="ECO:0000256" key="2">
    <source>
        <dbReference type="ARBA" id="ARBA00007532"/>
    </source>
</evidence>
<evidence type="ECO:0000313" key="8">
    <source>
        <dbReference type="EMBL" id="GMA36165.1"/>
    </source>
</evidence>
<keyword evidence="3" id="KW-0285">Flavoprotein</keyword>
<dbReference type="Gene3D" id="3.30.390.30">
    <property type="match status" value="1"/>
</dbReference>
<evidence type="ECO:0000313" key="9">
    <source>
        <dbReference type="Proteomes" id="UP001157125"/>
    </source>
</evidence>
<dbReference type="Proteomes" id="UP001157125">
    <property type="component" value="Unassembled WGS sequence"/>
</dbReference>
<evidence type="ECO:0000256" key="4">
    <source>
        <dbReference type="ARBA" id="ARBA00022827"/>
    </source>
</evidence>
<accession>A0ABQ6IFU7</accession>
<evidence type="ECO:0000256" key="1">
    <source>
        <dbReference type="ARBA" id="ARBA00001974"/>
    </source>
</evidence>
<keyword evidence="5" id="KW-0520">NAD</keyword>
<feature type="domain" description="FAD/NAD(P)-binding" evidence="7">
    <location>
        <begin position="4"/>
        <end position="334"/>
    </location>
</feature>